<evidence type="ECO:0000313" key="9">
    <source>
        <dbReference type="EMBL" id="KAJ8342153.1"/>
    </source>
</evidence>
<dbReference type="PANTHER" id="PTHR14453">
    <property type="entry name" value="PARP/ZINC FINGER CCCH TYPE DOMAIN CONTAINING PROTEIN"/>
    <property type="match status" value="1"/>
</dbReference>
<comment type="subcellular location">
    <subcellularLocation>
        <location evidence="1">Nucleus</location>
    </subcellularLocation>
</comment>
<dbReference type="SUPFAM" id="SSF56399">
    <property type="entry name" value="ADP-ribosylation"/>
    <property type="match status" value="1"/>
</dbReference>
<evidence type="ECO:0000256" key="7">
    <source>
        <dbReference type="RuleBase" id="RU362114"/>
    </source>
</evidence>
<dbReference type="AlphaFoldDB" id="A0A9Q1ENU6"/>
<evidence type="ECO:0000259" key="8">
    <source>
        <dbReference type="PROSITE" id="PS51059"/>
    </source>
</evidence>
<dbReference type="Pfam" id="PF00644">
    <property type="entry name" value="PARP"/>
    <property type="match status" value="1"/>
</dbReference>
<comment type="caution">
    <text evidence="9">The sequence shown here is derived from an EMBL/GenBank/DDBJ whole genome shotgun (WGS) entry which is preliminary data.</text>
</comment>
<dbReference type="GO" id="GO:0070212">
    <property type="term" value="P:protein poly-ADP-ribosylation"/>
    <property type="evidence" value="ECO:0007669"/>
    <property type="project" value="TreeGrafter"/>
</dbReference>
<dbReference type="GO" id="GO:0005737">
    <property type="term" value="C:cytoplasm"/>
    <property type="evidence" value="ECO:0007669"/>
    <property type="project" value="TreeGrafter"/>
</dbReference>
<evidence type="ECO:0000256" key="2">
    <source>
        <dbReference type="ARBA" id="ARBA00022676"/>
    </source>
</evidence>
<feature type="domain" description="PARP catalytic" evidence="8">
    <location>
        <begin position="1"/>
        <end position="143"/>
    </location>
</feature>
<dbReference type="Gene3D" id="3.90.228.10">
    <property type="match status" value="1"/>
</dbReference>
<keyword evidence="5" id="KW-0539">Nucleus</keyword>
<evidence type="ECO:0000313" key="10">
    <source>
        <dbReference type="Proteomes" id="UP001152622"/>
    </source>
</evidence>
<dbReference type="GO" id="GO:0003714">
    <property type="term" value="F:transcription corepressor activity"/>
    <property type="evidence" value="ECO:0007669"/>
    <property type="project" value="TreeGrafter"/>
</dbReference>
<dbReference type="EC" id="2.4.2.-" evidence="7"/>
<dbReference type="GO" id="GO:0005634">
    <property type="term" value="C:nucleus"/>
    <property type="evidence" value="ECO:0007669"/>
    <property type="project" value="UniProtKB-SubCell"/>
</dbReference>
<dbReference type="PROSITE" id="PS51059">
    <property type="entry name" value="PARP_CATALYTIC"/>
    <property type="match status" value="1"/>
</dbReference>
<keyword evidence="10" id="KW-1185">Reference proteome</keyword>
<evidence type="ECO:0000256" key="5">
    <source>
        <dbReference type="ARBA" id="ARBA00023242"/>
    </source>
</evidence>
<dbReference type="CDD" id="cd01439">
    <property type="entry name" value="TCCD_inducible_PARP_like"/>
    <property type="match status" value="1"/>
</dbReference>
<organism evidence="9 10">
    <name type="scientific">Synaphobranchus kaupii</name>
    <name type="common">Kaup's arrowtooth eel</name>
    <dbReference type="NCBI Taxonomy" id="118154"/>
    <lineage>
        <taxon>Eukaryota</taxon>
        <taxon>Metazoa</taxon>
        <taxon>Chordata</taxon>
        <taxon>Craniata</taxon>
        <taxon>Vertebrata</taxon>
        <taxon>Euteleostomi</taxon>
        <taxon>Actinopterygii</taxon>
        <taxon>Neopterygii</taxon>
        <taxon>Teleostei</taxon>
        <taxon>Anguilliformes</taxon>
        <taxon>Synaphobranchidae</taxon>
        <taxon>Synaphobranchus</taxon>
    </lineage>
</organism>
<dbReference type="EMBL" id="JAINUF010000014">
    <property type="protein sequence ID" value="KAJ8342153.1"/>
    <property type="molecule type" value="Genomic_DNA"/>
</dbReference>
<dbReference type="GO" id="GO:0010629">
    <property type="term" value="P:negative regulation of gene expression"/>
    <property type="evidence" value="ECO:0007669"/>
    <property type="project" value="TreeGrafter"/>
</dbReference>
<dbReference type="PANTHER" id="PTHR14453:SF106">
    <property type="entry name" value="POLY [ADP-RIBOSE] POLYMERASE"/>
    <property type="match status" value="1"/>
</dbReference>
<dbReference type="InterPro" id="IPR012317">
    <property type="entry name" value="Poly(ADP-ribose)pol_cat_dom"/>
</dbReference>
<dbReference type="OrthoDB" id="6133115at2759"/>
<keyword evidence="3 7" id="KW-0808">Transferase</keyword>
<dbReference type="Proteomes" id="UP001152622">
    <property type="component" value="Chromosome 14"/>
</dbReference>
<comment type="similarity">
    <text evidence="6">Belongs to the ARTD/PARP family.</text>
</comment>
<dbReference type="GO" id="GO:0003950">
    <property type="term" value="F:NAD+ poly-ADP-ribosyltransferase activity"/>
    <property type="evidence" value="ECO:0007669"/>
    <property type="project" value="UniProtKB-UniRule"/>
</dbReference>
<evidence type="ECO:0000256" key="6">
    <source>
        <dbReference type="ARBA" id="ARBA00024347"/>
    </source>
</evidence>
<name>A0A9Q1ENU6_SYNKA</name>
<keyword evidence="4 7" id="KW-0520">NAD</keyword>
<proteinExistence type="inferred from homology"/>
<evidence type="ECO:0000256" key="3">
    <source>
        <dbReference type="ARBA" id="ARBA00022679"/>
    </source>
</evidence>
<evidence type="ECO:0000256" key="1">
    <source>
        <dbReference type="ARBA" id="ARBA00004123"/>
    </source>
</evidence>
<sequence length="143" mass="15797">MLATFSPTFGVGVETPGGMRGYLIKRESLDTKYGHKKNERRLFHGTHAPSIDAINLHGFNRSYAGAHAAVHGKGTYFAVDPKYSTVLVGEFTKGDDKMVAPPQRNPGKSADLYDSVVDDTANPTMFIIFHDAQAYPEYLIKFK</sequence>
<dbReference type="InterPro" id="IPR052056">
    <property type="entry name" value="Mono-ARTD/PARP"/>
</dbReference>
<dbReference type="GO" id="GO:1990404">
    <property type="term" value="F:NAD+-protein mono-ADP-ribosyltransferase activity"/>
    <property type="evidence" value="ECO:0007669"/>
    <property type="project" value="TreeGrafter"/>
</dbReference>
<evidence type="ECO:0000256" key="4">
    <source>
        <dbReference type="ARBA" id="ARBA00023027"/>
    </source>
</evidence>
<reference evidence="9" key="1">
    <citation type="journal article" date="2023" name="Science">
        <title>Genome structures resolve the early diversification of teleost fishes.</title>
        <authorList>
            <person name="Parey E."/>
            <person name="Louis A."/>
            <person name="Montfort J."/>
            <person name="Bouchez O."/>
            <person name="Roques C."/>
            <person name="Iampietro C."/>
            <person name="Lluch J."/>
            <person name="Castinel A."/>
            <person name="Donnadieu C."/>
            <person name="Desvignes T."/>
            <person name="Floi Bucao C."/>
            <person name="Jouanno E."/>
            <person name="Wen M."/>
            <person name="Mejri S."/>
            <person name="Dirks R."/>
            <person name="Jansen H."/>
            <person name="Henkel C."/>
            <person name="Chen W.J."/>
            <person name="Zahm M."/>
            <person name="Cabau C."/>
            <person name="Klopp C."/>
            <person name="Thompson A.W."/>
            <person name="Robinson-Rechavi M."/>
            <person name="Braasch I."/>
            <person name="Lecointre G."/>
            <person name="Bobe J."/>
            <person name="Postlethwait J.H."/>
            <person name="Berthelot C."/>
            <person name="Roest Crollius H."/>
            <person name="Guiguen Y."/>
        </authorList>
    </citation>
    <scope>NUCLEOTIDE SEQUENCE</scope>
    <source>
        <strain evidence="9">WJC10195</strain>
    </source>
</reference>
<accession>A0A9Q1ENU6</accession>
<protein>
    <recommendedName>
        <fullName evidence="7">Poly [ADP-ribose] polymerase</fullName>
        <shortName evidence="7">PARP</shortName>
        <ecNumber evidence="7">2.4.2.-</ecNumber>
    </recommendedName>
</protein>
<gene>
    <name evidence="9" type="ORF">SKAU_G00320810</name>
</gene>
<keyword evidence="2 7" id="KW-0328">Glycosyltransferase</keyword>